<proteinExistence type="predicted"/>
<dbReference type="Gene3D" id="1.25.10.10">
    <property type="entry name" value="Leucine-rich Repeat Variant"/>
    <property type="match status" value="2"/>
</dbReference>
<feature type="domain" description="Clathrin/coatomer adaptor adaptin-like N-terminal" evidence="1">
    <location>
        <begin position="83"/>
        <end position="419"/>
    </location>
</feature>
<evidence type="ECO:0000313" key="2">
    <source>
        <dbReference type="EMBL" id="GAG61317.1"/>
    </source>
</evidence>
<dbReference type="InterPro" id="IPR011989">
    <property type="entry name" value="ARM-like"/>
</dbReference>
<name>X0ZTG0_9ZZZZ</name>
<dbReference type="InterPro" id="IPR026003">
    <property type="entry name" value="Cohesin_HEAT"/>
</dbReference>
<dbReference type="Pfam" id="PF12765">
    <property type="entry name" value="Cohesin_HEAT"/>
    <property type="match status" value="1"/>
</dbReference>
<reference evidence="2" key="1">
    <citation type="journal article" date="2014" name="Front. Microbiol.">
        <title>High frequency of phylogenetically diverse reductive dehalogenase-homologous genes in deep subseafloor sedimentary metagenomes.</title>
        <authorList>
            <person name="Kawai M."/>
            <person name="Futagami T."/>
            <person name="Toyoda A."/>
            <person name="Takaki Y."/>
            <person name="Nishi S."/>
            <person name="Hori S."/>
            <person name="Arai W."/>
            <person name="Tsubouchi T."/>
            <person name="Morono Y."/>
            <person name="Uchiyama I."/>
            <person name="Ito T."/>
            <person name="Fujiyama A."/>
            <person name="Inagaki F."/>
            <person name="Takami H."/>
        </authorList>
    </citation>
    <scope>NUCLEOTIDE SEQUENCE</scope>
    <source>
        <strain evidence="2">Expedition CK06-06</strain>
    </source>
</reference>
<evidence type="ECO:0000259" key="1">
    <source>
        <dbReference type="Pfam" id="PF01602"/>
    </source>
</evidence>
<dbReference type="GO" id="GO:0006886">
    <property type="term" value="P:intracellular protein transport"/>
    <property type="evidence" value="ECO:0007669"/>
    <property type="project" value="InterPro"/>
</dbReference>
<dbReference type="SUPFAM" id="SSF48371">
    <property type="entry name" value="ARM repeat"/>
    <property type="match status" value="1"/>
</dbReference>
<dbReference type="AlphaFoldDB" id="X0ZTG0"/>
<accession>X0ZTG0</accession>
<dbReference type="GO" id="GO:0016491">
    <property type="term" value="F:oxidoreductase activity"/>
    <property type="evidence" value="ECO:0007669"/>
    <property type="project" value="TreeGrafter"/>
</dbReference>
<dbReference type="Pfam" id="PF01602">
    <property type="entry name" value="Adaptin_N"/>
    <property type="match status" value="1"/>
</dbReference>
<protein>
    <recommendedName>
        <fullName evidence="1">Clathrin/coatomer adaptor adaptin-like N-terminal domain-containing protein</fullName>
    </recommendedName>
</protein>
<dbReference type="GO" id="GO:0030117">
    <property type="term" value="C:membrane coat"/>
    <property type="evidence" value="ECO:0007669"/>
    <property type="project" value="InterPro"/>
</dbReference>
<feature type="non-terminal residue" evidence="2">
    <location>
        <position position="1"/>
    </location>
</feature>
<dbReference type="GO" id="GO:0016192">
    <property type="term" value="P:vesicle-mediated transport"/>
    <property type="evidence" value="ECO:0007669"/>
    <property type="project" value="InterPro"/>
</dbReference>
<dbReference type="InterPro" id="IPR016024">
    <property type="entry name" value="ARM-type_fold"/>
</dbReference>
<organism evidence="2">
    <name type="scientific">marine sediment metagenome</name>
    <dbReference type="NCBI Taxonomy" id="412755"/>
    <lineage>
        <taxon>unclassified sequences</taxon>
        <taxon>metagenomes</taxon>
        <taxon>ecological metagenomes</taxon>
    </lineage>
</organism>
<sequence length="450" mass="50680">IIRTSLPNDVIIDKIFNANNEIRAAAIKNLKNLSKEGLDEKIVLKIIPAMKDPSSSVRASIFSIFANVGRFKKNKIPLLPLLEGLSDFDEDVRNAAILALMKYYEEIPNQLNLDEIINKIDPSNIETLNTMLSLLGRLWKHNPEKVLTTLLEYIKFEDEQLKINISNILVEKYPINPDLIIQNLINIPDDSGYLTKGTIAKTFIEIGRKDPLNLIKELINFLKSNNTDVKLNVINVIGGLVDDLPSSIDIKPILTIMQEDQNKQLKKEASKLISRIAKNDPNVVNPLISEFMKSISNQDSSVQIVLFRSLLEIATVSPELIPIDTIINYLSDSDSFIRETNTKILGLIGYRNPIRIVDVLINTALNDKEWIVREAAVSSLGNIVSFIEDKKHIIEKLSSLLSDEESWVLRSALIILSKIQEVNKDYVPFGILIKCLKSNDLKSTICTEES</sequence>
<dbReference type="PANTHER" id="PTHR12697:SF5">
    <property type="entry name" value="DEOXYHYPUSINE HYDROXYLASE"/>
    <property type="match status" value="1"/>
</dbReference>
<dbReference type="EMBL" id="BART01007660">
    <property type="protein sequence ID" value="GAG61317.1"/>
    <property type="molecule type" value="Genomic_DNA"/>
</dbReference>
<dbReference type="InterPro" id="IPR002553">
    <property type="entry name" value="Clathrin/coatomer_adapt-like_N"/>
</dbReference>
<gene>
    <name evidence="2" type="ORF">S01H4_17397</name>
</gene>
<dbReference type="PANTHER" id="PTHR12697">
    <property type="entry name" value="PBS LYASE HEAT-LIKE PROTEIN"/>
    <property type="match status" value="1"/>
</dbReference>
<comment type="caution">
    <text evidence="2">The sequence shown here is derived from an EMBL/GenBank/DDBJ whole genome shotgun (WGS) entry which is preliminary data.</text>
</comment>